<dbReference type="GO" id="GO:0032366">
    <property type="term" value="P:intracellular sterol transport"/>
    <property type="evidence" value="ECO:0007669"/>
    <property type="project" value="TreeGrafter"/>
</dbReference>
<dbReference type="GO" id="GO:0005789">
    <property type="term" value="C:endoplasmic reticulum membrane"/>
    <property type="evidence" value="ECO:0007669"/>
    <property type="project" value="TreeGrafter"/>
</dbReference>
<evidence type="ECO:0000259" key="1">
    <source>
        <dbReference type="SMART" id="SM00568"/>
    </source>
</evidence>
<dbReference type="PANTHER" id="PTHR23319:SF4">
    <property type="entry name" value="GRAM DOMAIN CONTAINING 1B, ISOFORM E"/>
    <property type="match status" value="1"/>
</dbReference>
<dbReference type="EMBL" id="MVGC01003313">
    <property type="protein sequence ID" value="RJE16664.1"/>
    <property type="molecule type" value="Genomic_DNA"/>
</dbReference>
<dbReference type="Gene3D" id="2.30.29.30">
    <property type="entry name" value="Pleckstrin-homology domain (PH domain)/Phosphotyrosine-binding domain (PTB)"/>
    <property type="match status" value="1"/>
</dbReference>
<dbReference type="PANTHER" id="PTHR23319">
    <property type="entry name" value="GRAM DOMAIN CONTAINING 1B, ISOFORM E"/>
    <property type="match status" value="1"/>
</dbReference>
<keyword evidence="3" id="KW-1185">Reference proteome</keyword>
<dbReference type="AlphaFoldDB" id="A0A3A2ZB79"/>
<dbReference type="InterPro" id="IPR011993">
    <property type="entry name" value="PH-like_dom_sf"/>
</dbReference>
<comment type="caution">
    <text evidence="2">The sequence shown here is derived from an EMBL/GenBank/DDBJ whole genome shotgun (WGS) entry which is preliminary data.</text>
</comment>
<dbReference type="InterPro" id="IPR004182">
    <property type="entry name" value="GRAM"/>
</dbReference>
<dbReference type="GO" id="GO:0120015">
    <property type="term" value="F:sterol transfer activity"/>
    <property type="evidence" value="ECO:0007669"/>
    <property type="project" value="TreeGrafter"/>
</dbReference>
<protein>
    <submittedName>
        <fullName evidence="2">GRAM domain protein</fullName>
    </submittedName>
</protein>
<dbReference type="OrthoDB" id="2162691at2759"/>
<dbReference type="GO" id="GO:0140268">
    <property type="term" value="C:endoplasmic reticulum-plasma membrane contact site"/>
    <property type="evidence" value="ECO:0007669"/>
    <property type="project" value="TreeGrafter"/>
</dbReference>
<feature type="domain" description="GRAM" evidence="1">
    <location>
        <begin position="16"/>
        <end position="62"/>
    </location>
</feature>
<feature type="non-terminal residue" evidence="2">
    <location>
        <position position="63"/>
    </location>
</feature>
<dbReference type="InterPro" id="IPR051482">
    <property type="entry name" value="Cholesterol_transport"/>
</dbReference>
<dbReference type="GO" id="GO:0005739">
    <property type="term" value="C:mitochondrion"/>
    <property type="evidence" value="ECO:0007669"/>
    <property type="project" value="TreeGrafter"/>
</dbReference>
<dbReference type="GO" id="GO:0005886">
    <property type="term" value="C:plasma membrane"/>
    <property type="evidence" value="ECO:0007669"/>
    <property type="project" value="TreeGrafter"/>
</dbReference>
<dbReference type="GO" id="GO:0032934">
    <property type="term" value="F:sterol binding"/>
    <property type="evidence" value="ECO:0007669"/>
    <property type="project" value="TreeGrafter"/>
</dbReference>
<sequence>MPRLTGFAVASKKRNRDFHQLFRSVPEDDYLIEDYSCALQREIILAGRIYVSEGHICFSSNIL</sequence>
<name>A0A3A2ZB79_9EURO</name>
<organism evidence="2 3">
    <name type="scientific">Aspergillus sclerotialis</name>
    <dbReference type="NCBI Taxonomy" id="2070753"/>
    <lineage>
        <taxon>Eukaryota</taxon>
        <taxon>Fungi</taxon>
        <taxon>Dikarya</taxon>
        <taxon>Ascomycota</taxon>
        <taxon>Pezizomycotina</taxon>
        <taxon>Eurotiomycetes</taxon>
        <taxon>Eurotiomycetidae</taxon>
        <taxon>Eurotiales</taxon>
        <taxon>Aspergillaceae</taxon>
        <taxon>Aspergillus</taxon>
        <taxon>Aspergillus subgen. Polypaecilum</taxon>
    </lineage>
</organism>
<dbReference type="Pfam" id="PF02893">
    <property type="entry name" value="GRAM"/>
    <property type="match status" value="1"/>
</dbReference>
<accession>A0A3A2ZB79</accession>
<dbReference type="STRING" id="2070753.A0A3A2ZB79"/>
<dbReference type="SMART" id="SM00568">
    <property type="entry name" value="GRAM"/>
    <property type="match status" value="1"/>
</dbReference>
<dbReference type="Proteomes" id="UP000266188">
    <property type="component" value="Unassembled WGS sequence"/>
</dbReference>
<reference evidence="3" key="1">
    <citation type="submission" date="2017-02" db="EMBL/GenBank/DDBJ databases">
        <authorList>
            <person name="Tafer H."/>
            <person name="Lopandic K."/>
        </authorList>
    </citation>
    <scope>NUCLEOTIDE SEQUENCE [LARGE SCALE GENOMIC DNA]</scope>
    <source>
        <strain evidence="3">CBS 366.77</strain>
    </source>
</reference>
<gene>
    <name evidence="2" type="ORF">PHISCL_10999</name>
</gene>
<dbReference type="GO" id="GO:0032541">
    <property type="term" value="C:cortical endoplasmic reticulum"/>
    <property type="evidence" value="ECO:0007669"/>
    <property type="project" value="TreeGrafter"/>
</dbReference>
<proteinExistence type="predicted"/>
<evidence type="ECO:0000313" key="2">
    <source>
        <dbReference type="EMBL" id="RJE16664.1"/>
    </source>
</evidence>
<evidence type="ECO:0000313" key="3">
    <source>
        <dbReference type="Proteomes" id="UP000266188"/>
    </source>
</evidence>